<dbReference type="InterPro" id="IPR020846">
    <property type="entry name" value="MFS_dom"/>
</dbReference>
<feature type="transmembrane region" description="Helical" evidence="7">
    <location>
        <begin position="274"/>
        <end position="292"/>
    </location>
</feature>
<evidence type="ECO:0000256" key="6">
    <source>
        <dbReference type="ARBA" id="ARBA00023136"/>
    </source>
</evidence>
<feature type="transmembrane region" description="Helical" evidence="7">
    <location>
        <begin position="202"/>
        <end position="222"/>
    </location>
</feature>
<reference evidence="9 10" key="1">
    <citation type="submission" date="2023-10" db="EMBL/GenBank/DDBJ databases">
        <title>Niallia locisalis sp.nov. isolated from a salt pond sample.</title>
        <authorList>
            <person name="Li X.-J."/>
            <person name="Dong L."/>
        </authorList>
    </citation>
    <scope>NUCLEOTIDE SEQUENCE [LARGE SCALE GENOMIC DNA]</scope>
    <source>
        <strain evidence="9 10">DSM 29761</strain>
    </source>
</reference>
<dbReference type="Pfam" id="PF00083">
    <property type="entry name" value="Sugar_tr"/>
    <property type="match status" value="1"/>
</dbReference>
<dbReference type="EMBL" id="CP137640">
    <property type="protein sequence ID" value="WVX82185.1"/>
    <property type="molecule type" value="Genomic_DNA"/>
</dbReference>
<keyword evidence="3" id="KW-1003">Cell membrane</keyword>
<evidence type="ECO:0000313" key="10">
    <source>
        <dbReference type="Proteomes" id="UP001357223"/>
    </source>
</evidence>
<feature type="transmembrane region" description="Helical" evidence="7">
    <location>
        <begin position="364"/>
        <end position="382"/>
    </location>
</feature>
<feature type="transmembrane region" description="Helical" evidence="7">
    <location>
        <begin position="242"/>
        <end position="262"/>
    </location>
</feature>
<feature type="transmembrane region" description="Helical" evidence="7">
    <location>
        <begin position="329"/>
        <end position="352"/>
    </location>
</feature>
<evidence type="ECO:0000256" key="1">
    <source>
        <dbReference type="ARBA" id="ARBA00004651"/>
    </source>
</evidence>
<dbReference type="Pfam" id="PF07690">
    <property type="entry name" value="MFS_1"/>
    <property type="match status" value="1"/>
</dbReference>
<dbReference type="InterPro" id="IPR036259">
    <property type="entry name" value="MFS_trans_sf"/>
</dbReference>
<proteinExistence type="predicted"/>
<feature type="transmembrane region" description="Helical" evidence="7">
    <location>
        <begin position="71"/>
        <end position="91"/>
    </location>
</feature>
<feature type="transmembrane region" description="Helical" evidence="7">
    <location>
        <begin position="48"/>
        <end position="64"/>
    </location>
</feature>
<protein>
    <submittedName>
        <fullName evidence="9">MFS transporter</fullName>
    </submittedName>
</protein>
<evidence type="ECO:0000256" key="4">
    <source>
        <dbReference type="ARBA" id="ARBA00022692"/>
    </source>
</evidence>
<dbReference type="Gene3D" id="1.20.1250.20">
    <property type="entry name" value="MFS general substrate transporter like domains"/>
    <property type="match status" value="2"/>
</dbReference>
<feature type="transmembrane region" description="Helical" evidence="7">
    <location>
        <begin position="162"/>
        <end position="181"/>
    </location>
</feature>
<comment type="subcellular location">
    <subcellularLocation>
        <location evidence="1">Cell membrane</location>
        <topology evidence="1">Multi-pass membrane protein</topology>
    </subcellularLocation>
</comment>
<dbReference type="RefSeq" id="WP_338451089.1">
    <property type="nucleotide sequence ID" value="NZ_CP137640.1"/>
</dbReference>
<evidence type="ECO:0000256" key="2">
    <source>
        <dbReference type="ARBA" id="ARBA00022448"/>
    </source>
</evidence>
<gene>
    <name evidence="9" type="ORF">R4Z09_03965</name>
</gene>
<feature type="transmembrane region" description="Helical" evidence="7">
    <location>
        <begin position="135"/>
        <end position="156"/>
    </location>
</feature>
<dbReference type="InterPro" id="IPR011701">
    <property type="entry name" value="MFS"/>
</dbReference>
<dbReference type="InterPro" id="IPR005828">
    <property type="entry name" value="MFS_sugar_transport-like"/>
</dbReference>
<dbReference type="InterPro" id="IPR047200">
    <property type="entry name" value="MFS_YcaD-like"/>
</dbReference>
<evidence type="ECO:0000256" key="7">
    <source>
        <dbReference type="SAM" id="Phobius"/>
    </source>
</evidence>
<dbReference type="Proteomes" id="UP001357223">
    <property type="component" value="Chromosome"/>
</dbReference>
<sequence length="395" mass="43410">MNGVISNRFQFWILVVTVAVSGFSQGMLTPLIAIIFEQDGIPSSVNGIHATSIYIGMLAAAPFMEKPIRKFGYKPVILTGGFIVMSALVLFPIWKSIWFWFVLRLLVGIGDNMLHFGSQTWITSFSPSHKRGRNISLYGLFFGLGFAGGPMMARFLEINEALPFMISAELSLLVWLPILLLKNEFPEKSEEKSSFFGSFSRFGKAWKYGWIAFLFPFCYGFLEASLNGSFPVYALRIGIDAHDVAFILPAFAIGSIVFQLPLGMLSDHYGRRNILMIALIIGLTSFTAAGFLNESVIGLAACFFIAGMLVGSTFSLGVSYMVDLVPKHLLTAGNIMCSILFSIGSISGPFIGGLMMQYVKGINLFYTISMMLGIVLLALISFKPRKEAADLNKTA</sequence>
<dbReference type="CDD" id="cd17477">
    <property type="entry name" value="MFS_YcaD_like"/>
    <property type="match status" value="1"/>
</dbReference>
<feature type="transmembrane region" description="Helical" evidence="7">
    <location>
        <begin position="298"/>
        <end position="322"/>
    </location>
</feature>
<dbReference type="PANTHER" id="PTHR23521">
    <property type="entry name" value="TRANSPORTER MFS SUPERFAMILY"/>
    <property type="match status" value="1"/>
</dbReference>
<dbReference type="InterPro" id="IPR005829">
    <property type="entry name" value="Sugar_transporter_CS"/>
</dbReference>
<dbReference type="PROSITE" id="PS00216">
    <property type="entry name" value="SUGAR_TRANSPORT_1"/>
    <property type="match status" value="1"/>
</dbReference>
<dbReference type="SUPFAM" id="SSF103473">
    <property type="entry name" value="MFS general substrate transporter"/>
    <property type="match status" value="1"/>
</dbReference>
<feature type="transmembrane region" description="Helical" evidence="7">
    <location>
        <begin position="12"/>
        <end position="36"/>
    </location>
</feature>
<keyword evidence="6 7" id="KW-0472">Membrane</keyword>
<keyword evidence="5 7" id="KW-1133">Transmembrane helix</keyword>
<feature type="domain" description="Major facilitator superfamily (MFS) profile" evidence="8">
    <location>
        <begin position="10"/>
        <end position="387"/>
    </location>
</feature>
<keyword evidence="10" id="KW-1185">Reference proteome</keyword>
<keyword evidence="4 7" id="KW-0812">Transmembrane</keyword>
<dbReference type="PROSITE" id="PS50850">
    <property type="entry name" value="MFS"/>
    <property type="match status" value="1"/>
</dbReference>
<evidence type="ECO:0000256" key="5">
    <source>
        <dbReference type="ARBA" id="ARBA00022989"/>
    </source>
</evidence>
<evidence type="ECO:0000259" key="8">
    <source>
        <dbReference type="PROSITE" id="PS50850"/>
    </source>
</evidence>
<accession>A0ABZ2CEN8</accession>
<keyword evidence="2" id="KW-0813">Transport</keyword>
<evidence type="ECO:0000256" key="3">
    <source>
        <dbReference type="ARBA" id="ARBA00022475"/>
    </source>
</evidence>
<organism evidence="9 10">
    <name type="scientific">Niallia oryzisoli</name>
    <dbReference type="NCBI Taxonomy" id="1737571"/>
    <lineage>
        <taxon>Bacteria</taxon>
        <taxon>Bacillati</taxon>
        <taxon>Bacillota</taxon>
        <taxon>Bacilli</taxon>
        <taxon>Bacillales</taxon>
        <taxon>Bacillaceae</taxon>
        <taxon>Niallia</taxon>
    </lineage>
</organism>
<feature type="transmembrane region" description="Helical" evidence="7">
    <location>
        <begin position="97"/>
        <end position="114"/>
    </location>
</feature>
<evidence type="ECO:0000313" key="9">
    <source>
        <dbReference type="EMBL" id="WVX82185.1"/>
    </source>
</evidence>
<name>A0ABZ2CEN8_9BACI</name>
<dbReference type="PANTHER" id="PTHR23521:SF2">
    <property type="entry name" value="TRANSPORTER MFS SUPERFAMILY"/>
    <property type="match status" value="1"/>
</dbReference>